<dbReference type="SUPFAM" id="SSF46955">
    <property type="entry name" value="Putative DNA-binding domain"/>
    <property type="match status" value="1"/>
</dbReference>
<sequence length="84" mass="9214">MSTPILMGYDEVSAMTGIAINTLKDYRAKNKPGGPPCAVVCGKVRYRRSDVLAWLDDQFEQSANREPKPMPVFTPLGRGGRKSA</sequence>
<feature type="region of interest" description="Disordered" evidence="1">
    <location>
        <begin position="64"/>
        <end position="84"/>
    </location>
</feature>
<reference evidence="3" key="2">
    <citation type="submission" date="2016-02" db="EMBL/GenBank/DDBJ databases">
        <title>Draft genome sequence of five rapidly growing Mycobacterium species.</title>
        <authorList>
            <person name="Katahira K."/>
            <person name="Gotou Y."/>
            <person name="Iida K."/>
            <person name="Ogura Y."/>
            <person name="Hayashi T."/>
        </authorList>
    </citation>
    <scope>NUCLEOTIDE SEQUENCE [LARGE SCALE GENOMIC DNA]</scope>
    <source>
        <strain evidence="3">JCM15654</strain>
    </source>
</reference>
<accession>A0A117I4E5</accession>
<evidence type="ECO:0008006" key="4">
    <source>
        <dbReference type="Google" id="ProtNLM"/>
    </source>
</evidence>
<evidence type="ECO:0000313" key="3">
    <source>
        <dbReference type="Proteomes" id="UP000069620"/>
    </source>
</evidence>
<dbReference type="EMBL" id="BCSX01000010">
    <property type="protein sequence ID" value="GAS86720.1"/>
    <property type="molecule type" value="Genomic_DNA"/>
</dbReference>
<organism evidence="2 3">
    <name type="scientific">Mycolicibacterium brisbanense</name>
    <dbReference type="NCBI Taxonomy" id="146020"/>
    <lineage>
        <taxon>Bacteria</taxon>
        <taxon>Bacillati</taxon>
        <taxon>Actinomycetota</taxon>
        <taxon>Actinomycetes</taxon>
        <taxon>Mycobacteriales</taxon>
        <taxon>Mycobacteriaceae</taxon>
        <taxon>Mycolicibacterium</taxon>
    </lineage>
</organism>
<evidence type="ECO:0000313" key="2">
    <source>
        <dbReference type="EMBL" id="GAS86720.1"/>
    </source>
</evidence>
<reference evidence="3" key="1">
    <citation type="journal article" date="2016" name="Genome Announc.">
        <title>Draft Genome Sequences of Five Rapidly Growing Mycobacterium Species, M. thermoresistibile, M. fortuitum subsp. acetamidolyticum, M. canariasense, M. brisbanense, and M. novocastrense.</title>
        <authorList>
            <person name="Katahira K."/>
            <person name="Ogura Y."/>
            <person name="Gotoh Y."/>
            <person name="Hayashi T."/>
        </authorList>
    </citation>
    <scope>NUCLEOTIDE SEQUENCE [LARGE SCALE GENOMIC DNA]</scope>
    <source>
        <strain evidence="3">JCM15654</strain>
    </source>
</reference>
<name>A0A117I4E5_9MYCO</name>
<dbReference type="InterPro" id="IPR009061">
    <property type="entry name" value="DNA-bd_dom_put_sf"/>
</dbReference>
<keyword evidence="3" id="KW-1185">Reference proteome</keyword>
<evidence type="ECO:0000256" key="1">
    <source>
        <dbReference type="SAM" id="MobiDB-lite"/>
    </source>
</evidence>
<protein>
    <recommendedName>
        <fullName evidence="4">Helix-turn-helix domain-containing protein</fullName>
    </recommendedName>
</protein>
<gene>
    <name evidence="2" type="ORF">RMCB_0816</name>
</gene>
<dbReference type="AlphaFoldDB" id="A0A117I4E5"/>
<dbReference type="Proteomes" id="UP000069620">
    <property type="component" value="Unassembled WGS sequence"/>
</dbReference>
<proteinExistence type="predicted"/>
<comment type="caution">
    <text evidence="2">The sequence shown here is derived from an EMBL/GenBank/DDBJ whole genome shotgun (WGS) entry which is preliminary data.</text>
</comment>